<name>A0A3B0VBJ1_9ZZZZ</name>
<dbReference type="EMBL" id="UOEZ01000038">
    <property type="protein sequence ID" value="VAW36242.1"/>
    <property type="molecule type" value="Genomic_DNA"/>
</dbReference>
<proteinExistence type="predicted"/>
<evidence type="ECO:0008006" key="2">
    <source>
        <dbReference type="Google" id="ProtNLM"/>
    </source>
</evidence>
<organism evidence="1">
    <name type="scientific">hydrothermal vent metagenome</name>
    <dbReference type="NCBI Taxonomy" id="652676"/>
    <lineage>
        <taxon>unclassified sequences</taxon>
        <taxon>metagenomes</taxon>
        <taxon>ecological metagenomes</taxon>
    </lineage>
</organism>
<gene>
    <name evidence="1" type="ORF">MNBD_DELTA02-10</name>
</gene>
<accession>A0A3B0VBJ1</accession>
<protein>
    <recommendedName>
        <fullName evidence="2">30S ribosomal protein S27e</fullName>
    </recommendedName>
</protein>
<evidence type="ECO:0000313" key="1">
    <source>
        <dbReference type="EMBL" id="VAW36242.1"/>
    </source>
</evidence>
<sequence length="38" mass="4426">MELRICPKCKRAFFARKLSSYVECGVCGFVLRDEDLNK</sequence>
<reference evidence="1" key="1">
    <citation type="submission" date="2018-06" db="EMBL/GenBank/DDBJ databases">
        <authorList>
            <person name="Zhirakovskaya E."/>
        </authorList>
    </citation>
    <scope>NUCLEOTIDE SEQUENCE</scope>
</reference>
<dbReference type="AlphaFoldDB" id="A0A3B0VBJ1"/>